<reference evidence="2" key="1">
    <citation type="journal article" date="2023" name="Science">
        <title>Genome structures resolve the early diversification of teleost fishes.</title>
        <authorList>
            <person name="Parey E."/>
            <person name="Louis A."/>
            <person name="Montfort J."/>
            <person name="Bouchez O."/>
            <person name="Roques C."/>
            <person name="Iampietro C."/>
            <person name="Lluch J."/>
            <person name="Castinel A."/>
            <person name="Donnadieu C."/>
            <person name="Desvignes T."/>
            <person name="Floi Bucao C."/>
            <person name="Jouanno E."/>
            <person name="Wen M."/>
            <person name="Mejri S."/>
            <person name="Dirks R."/>
            <person name="Jansen H."/>
            <person name="Henkel C."/>
            <person name="Chen W.J."/>
            <person name="Zahm M."/>
            <person name="Cabau C."/>
            <person name="Klopp C."/>
            <person name="Thompson A.W."/>
            <person name="Robinson-Rechavi M."/>
            <person name="Braasch I."/>
            <person name="Lecointre G."/>
            <person name="Bobe J."/>
            <person name="Postlethwait J.H."/>
            <person name="Berthelot C."/>
            <person name="Roest Crollius H."/>
            <person name="Guiguen Y."/>
        </authorList>
    </citation>
    <scope>NUCLEOTIDE SEQUENCE</scope>
    <source>
        <strain evidence="2">Concon-B</strain>
    </source>
</reference>
<accession>A0A9Q1DUM2</accession>
<protein>
    <submittedName>
        <fullName evidence="2">Uncharacterized protein</fullName>
    </submittedName>
</protein>
<organism evidence="2 3">
    <name type="scientific">Conger conger</name>
    <name type="common">Conger eel</name>
    <name type="synonym">Muraena conger</name>
    <dbReference type="NCBI Taxonomy" id="82655"/>
    <lineage>
        <taxon>Eukaryota</taxon>
        <taxon>Metazoa</taxon>
        <taxon>Chordata</taxon>
        <taxon>Craniata</taxon>
        <taxon>Vertebrata</taxon>
        <taxon>Euteleostomi</taxon>
        <taxon>Actinopterygii</taxon>
        <taxon>Neopterygii</taxon>
        <taxon>Teleostei</taxon>
        <taxon>Anguilliformes</taxon>
        <taxon>Congridae</taxon>
        <taxon>Conger</taxon>
    </lineage>
</organism>
<evidence type="ECO:0000313" key="3">
    <source>
        <dbReference type="Proteomes" id="UP001152803"/>
    </source>
</evidence>
<evidence type="ECO:0000256" key="1">
    <source>
        <dbReference type="SAM" id="MobiDB-lite"/>
    </source>
</evidence>
<proteinExistence type="predicted"/>
<comment type="caution">
    <text evidence="2">The sequence shown here is derived from an EMBL/GenBank/DDBJ whole genome shotgun (WGS) entry which is preliminary data.</text>
</comment>
<evidence type="ECO:0000313" key="2">
    <source>
        <dbReference type="EMBL" id="KAJ8282110.1"/>
    </source>
</evidence>
<feature type="region of interest" description="Disordered" evidence="1">
    <location>
        <begin position="1"/>
        <end position="51"/>
    </location>
</feature>
<dbReference type="AlphaFoldDB" id="A0A9Q1DUM2"/>
<dbReference type="EMBL" id="JAFJMO010000003">
    <property type="protein sequence ID" value="KAJ8282110.1"/>
    <property type="molecule type" value="Genomic_DNA"/>
</dbReference>
<name>A0A9Q1DUM2_CONCO</name>
<keyword evidence="3" id="KW-1185">Reference proteome</keyword>
<dbReference type="Proteomes" id="UP001152803">
    <property type="component" value="Unassembled WGS sequence"/>
</dbReference>
<gene>
    <name evidence="2" type="ORF">COCON_G00046290</name>
</gene>
<sequence>MSMDERLWNSESSSPLSAYLRPIFPKSGEVPNERSESKSRNAPGSHWDKQSWSTIAVNKIGELRLRK</sequence>